<dbReference type="GO" id="GO:0030151">
    <property type="term" value="F:molybdenum ion binding"/>
    <property type="evidence" value="ECO:0007669"/>
    <property type="project" value="InterPro"/>
</dbReference>
<dbReference type="EMBL" id="CP000353">
    <property type="protein sequence ID" value="ABF10993.1"/>
    <property type="molecule type" value="Genomic_DNA"/>
</dbReference>
<protein>
    <submittedName>
        <fullName evidence="1">Nitrogen fixation protein NifQ</fullName>
    </submittedName>
</protein>
<sequence>MNRSLLLLDAFAAQPGDPVTRALAGVLESACAGRLPRFAQWLGLPPDAFRHMLDHCFPGAAQAGWAPDVPPQAPDSLPCEFADLVEMLEDGCTPGAAGTLVPLVHWAAHALACGCFGHTHLWQDMGLSGRDDVSALLRQVFWPVFAANTTDMKWKKFFYHRVCERLDIHPCPEPSCEGCDHYAACHGAESAIESAIESVIESVIVRQPRS</sequence>
<dbReference type="Proteomes" id="UP000002429">
    <property type="component" value="Plasmid megaplasmid"/>
</dbReference>
<dbReference type="RefSeq" id="WP_011518619.1">
    <property type="nucleotide sequence ID" value="NC_007974.2"/>
</dbReference>
<organism evidence="1 2">
    <name type="scientific">Cupriavidus metallidurans (strain ATCC 43123 / DSM 2839 / NBRC 102507 / CH34)</name>
    <name type="common">Ralstonia metallidurans</name>
    <dbReference type="NCBI Taxonomy" id="266264"/>
    <lineage>
        <taxon>Bacteria</taxon>
        <taxon>Pseudomonadati</taxon>
        <taxon>Pseudomonadota</taxon>
        <taxon>Betaproteobacteria</taxon>
        <taxon>Burkholderiales</taxon>
        <taxon>Burkholderiaceae</taxon>
        <taxon>Cupriavidus</taxon>
    </lineage>
</organism>
<dbReference type="HOGENOM" id="CLU_094545_2_0_4"/>
<dbReference type="AlphaFoldDB" id="Q1LFT3"/>
<keyword evidence="1" id="KW-0614">Plasmid</keyword>
<geneLocation type="plasmid" evidence="1 2">
    <name>megaplasmid</name>
</geneLocation>
<proteinExistence type="predicted"/>
<dbReference type="eggNOG" id="ENOG50327FW">
    <property type="taxonomic scope" value="Bacteria"/>
</dbReference>
<name>Q1LFT3_CUPMC</name>
<keyword evidence="2" id="KW-1185">Reference proteome</keyword>
<evidence type="ECO:0000313" key="2">
    <source>
        <dbReference type="Proteomes" id="UP000002429"/>
    </source>
</evidence>
<dbReference type="Pfam" id="PF04891">
    <property type="entry name" value="NifQ"/>
    <property type="match status" value="1"/>
</dbReference>
<reference evidence="2" key="1">
    <citation type="journal article" date="2010" name="PLoS ONE">
        <title>The complete genome sequence of Cupriavidus metallidurans strain CH34, a master survivalist in harsh and anthropogenic environments.</title>
        <authorList>
            <person name="Janssen P.J."/>
            <person name="Van Houdt R."/>
            <person name="Moors H."/>
            <person name="Monsieurs P."/>
            <person name="Morin N."/>
            <person name="Michaux A."/>
            <person name="Benotmane M.A."/>
            <person name="Leys N."/>
            <person name="Vallaeys T."/>
            <person name="Lapidus A."/>
            <person name="Monchy S."/>
            <person name="Medigue C."/>
            <person name="Taghavi S."/>
            <person name="McCorkle S."/>
            <person name="Dunn J."/>
            <person name="van der Lelie D."/>
            <person name="Mergeay M."/>
        </authorList>
    </citation>
    <scope>NUCLEOTIDE SEQUENCE [LARGE SCALE GENOMIC DNA]</scope>
    <source>
        <strain evidence="2">ATCC 43123 / DSM 2839 / NBRC 102507 / CH34</strain>
    </source>
</reference>
<dbReference type="InterPro" id="IPR006975">
    <property type="entry name" value="NifQ"/>
</dbReference>
<gene>
    <name evidence="1" type="ordered locus">Rmet_4126</name>
</gene>
<dbReference type="KEGG" id="rme:Rmet_4126"/>
<evidence type="ECO:0000313" key="1">
    <source>
        <dbReference type="EMBL" id="ABF10993.1"/>
    </source>
</evidence>
<accession>Q1LFT3</accession>
<dbReference type="GO" id="GO:0009399">
    <property type="term" value="P:nitrogen fixation"/>
    <property type="evidence" value="ECO:0007669"/>
    <property type="project" value="InterPro"/>
</dbReference>